<dbReference type="AlphaFoldDB" id="A0A8H8UP89"/>
<name>A0A8H8UP89_ORBOL</name>
<organism evidence="1 2">
    <name type="scientific">Orbilia oligospora</name>
    <name type="common">Nematode-trapping fungus</name>
    <name type="synonym">Arthrobotrys oligospora</name>
    <dbReference type="NCBI Taxonomy" id="2813651"/>
    <lineage>
        <taxon>Eukaryota</taxon>
        <taxon>Fungi</taxon>
        <taxon>Dikarya</taxon>
        <taxon>Ascomycota</taxon>
        <taxon>Pezizomycotina</taxon>
        <taxon>Orbiliomycetes</taxon>
        <taxon>Orbiliales</taxon>
        <taxon>Orbiliaceae</taxon>
        <taxon>Orbilia</taxon>
    </lineage>
</organism>
<gene>
    <name evidence="1" type="ORF">TWF679_006211</name>
</gene>
<accession>A0A8H8UP89</accession>
<dbReference type="Proteomes" id="UP000614610">
    <property type="component" value="Unassembled WGS sequence"/>
</dbReference>
<evidence type="ECO:0000313" key="1">
    <source>
        <dbReference type="EMBL" id="KAF3195588.1"/>
    </source>
</evidence>
<comment type="caution">
    <text evidence="1">The sequence shown here is derived from an EMBL/GenBank/DDBJ whole genome shotgun (WGS) entry which is preliminary data.</text>
</comment>
<dbReference type="EMBL" id="WIWT01000311">
    <property type="protein sequence ID" value="KAF3195588.1"/>
    <property type="molecule type" value="Genomic_DNA"/>
</dbReference>
<sequence length="100" mass="11367">MYEHYRDLSHYPVPDSTPLDGLALIAKGNVILFTSTVDIDFFESTVDTRDYKYLEIKALFTPNNPKSSTCADTDFSKSTVNKTFLKTMIAKQVKMEYGIL</sequence>
<reference evidence="1" key="1">
    <citation type="submission" date="2019-06" db="EMBL/GenBank/DDBJ databases">
        <authorList>
            <person name="Palmer J.M."/>
        </authorList>
    </citation>
    <scope>NUCLEOTIDE SEQUENCE</scope>
    <source>
        <strain evidence="1">TWF679</strain>
    </source>
</reference>
<proteinExistence type="predicted"/>
<evidence type="ECO:0000313" key="2">
    <source>
        <dbReference type="Proteomes" id="UP000614610"/>
    </source>
</evidence>
<protein>
    <submittedName>
        <fullName evidence="1">Uncharacterized protein</fullName>
    </submittedName>
</protein>